<feature type="binding site" evidence="5">
    <location>
        <position position="245"/>
    </location>
    <ligand>
        <name>Ca(2+)</name>
        <dbReference type="ChEBI" id="CHEBI:29108"/>
    </ligand>
</feature>
<feature type="binding site" evidence="5">
    <location>
        <position position="240"/>
    </location>
    <ligand>
        <name>Ca(2+)</name>
        <dbReference type="ChEBI" id="CHEBI:29108"/>
    </ligand>
</feature>
<evidence type="ECO:0000259" key="8">
    <source>
        <dbReference type="Pfam" id="PF00151"/>
    </source>
</evidence>
<dbReference type="InterPro" id="IPR029058">
    <property type="entry name" value="AB_hydrolase_fold"/>
</dbReference>
<evidence type="ECO:0000256" key="5">
    <source>
        <dbReference type="PIRSR" id="PIRSR000865-2"/>
    </source>
</evidence>
<feature type="domain" description="Lipase" evidence="8">
    <location>
        <begin position="49"/>
        <end position="365"/>
    </location>
</feature>
<evidence type="ECO:0000256" key="6">
    <source>
        <dbReference type="RuleBase" id="RU004262"/>
    </source>
</evidence>
<evidence type="ECO:0000256" key="3">
    <source>
        <dbReference type="ARBA" id="ARBA00022525"/>
    </source>
</evidence>
<proteinExistence type="inferred from homology"/>
<dbReference type="EMBL" id="JACEEZ010012734">
    <property type="protein sequence ID" value="KAG0720506.1"/>
    <property type="molecule type" value="Genomic_DNA"/>
</dbReference>
<dbReference type="GO" id="GO:0005615">
    <property type="term" value="C:extracellular space"/>
    <property type="evidence" value="ECO:0007669"/>
    <property type="project" value="TreeGrafter"/>
</dbReference>
<feature type="signal peptide" evidence="7">
    <location>
        <begin position="1"/>
        <end position="25"/>
    </location>
</feature>
<dbReference type="PANTHER" id="PTHR11610:SF185">
    <property type="entry name" value="LD47264P"/>
    <property type="match status" value="1"/>
</dbReference>
<evidence type="ECO:0000256" key="7">
    <source>
        <dbReference type="SAM" id="SignalP"/>
    </source>
</evidence>
<dbReference type="Pfam" id="PF00151">
    <property type="entry name" value="Lipase"/>
    <property type="match status" value="1"/>
</dbReference>
<dbReference type="AlphaFoldDB" id="A0A8J4YC13"/>
<dbReference type="CDD" id="cd00707">
    <property type="entry name" value="Pancreat_lipase_like"/>
    <property type="match status" value="1"/>
</dbReference>
<organism evidence="9 10">
    <name type="scientific">Chionoecetes opilio</name>
    <name type="common">Atlantic snow crab</name>
    <name type="synonym">Cancer opilio</name>
    <dbReference type="NCBI Taxonomy" id="41210"/>
    <lineage>
        <taxon>Eukaryota</taxon>
        <taxon>Metazoa</taxon>
        <taxon>Ecdysozoa</taxon>
        <taxon>Arthropoda</taxon>
        <taxon>Crustacea</taxon>
        <taxon>Multicrustacea</taxon>
        <taxon>Malacostraca</taxon>
        <taxon>Eumalacostraca</taxon>
        <taxon>Eucarida</taxon>
        <taxon>Decapoda</taxon>
        <taxon>Pleocyemata</taxon>
        <taxon>Brachyura</taxon>
        <taxon>Eubrachyura</taxon>
        <taxon>Majoidea</taxon>
        <taxon>Majidae</taxon>
        <taxon>Chionoecetes</taxon>
    </lineage>
</organism>
<evidence type="ECO:0000313" key="10">
    <source>
        <dbReference type="Proteomes" id="UP000770661"/>
    </source>
</evidence>
<dbReference type="InterPro" id="IPR013818">
    <property type="entry name" value="Lipase"/>
</dbReference>
<comment type="subcellular location">
    <subcellularLocation>
        <location evidence="1">Secreted</location>
    </subcellularLocation>
</comment>
<keyword evidence="10" id="KW-1185">Reference proteome</keyword>
<dbReference type="GO" id="GO:0052689">
    <property type="term" value="F:carboxylic ester hydrolase activity"/>
    <property type="evidence" value="ECO:0007669"/>
    <property type="project" value="InterPro"/>
</dbReference>
<dbReference type="InterPro" id="IPR033906">
    <property type="entry name" value="Lipase_N"/>
</dbReference>
<dbReference type="Gene3D" id="3.40.50.1820">
    <property type="entry name" value="alpha/beta hydrolase"/>
    <property type="match status" value="1"/>
</dbReference>
<comment type="similarity">
    <text evidence="2 6">Belongs to the AB hydrolase superfamily. Lipase family.</text>
</comment>
<feature type="active site" description="Nucleophile" evidence="4">
    <location>
        <position position="198"/>
    </location>
</feature>
<feature type="chain" id="PRO_5035314898" evidence="7">
    <location>
        <begin position="26"/>
        <end position="452"/>
    </location>
</feature>
<dbReference type="InterPro" id="IPR016272">
    <property type="entry name" value="Lipase_LIPH"/>
</dbReference>
<keyword evidence="3" id="KW-0964">Secreted</keyword>
<evidence type="ECO:0000256" key="2">
    <source>
        <dbReference type="ARBA" id="ARBA00010701"/>
    </source>
</evidence>
<evidence type="ECO:0000256" key="4">
    <source>
        <dbReference type="PIRSR" id="PIRSR000865-1"/>
    </source>
</evidence>
<feature type="active site" description="Charge relay system" evidence="4">
    <location>
        <position position="296"/>
    </location>
</feature>
<dbReference type="PIRSF" id="PIRSF000865">
    <property type="entry name" value="Lipoprotein_lipase_LIPH"/>
    <property type="match status" value="1"/>
</dbReference>
<dbReference type="PRINTS" id="PR00821">
    <property type="entry name" value="TAGLIPASE"/>
</dbReference>
<reference evidence="9" key="1">
    <citation type="submission" date="2020-07" db="EMBL/GenBank/DDBJ databases">
        <title>The High-quality genome of the commercially important snow crab, Chionoecetes opilio.</title>
        <authorList>
            <person name="Jeong J.-H."/>
            <person name="Ryu S."/>
        </authorList>
    </citation>
    <scope>NUCLEOTIDE SEQUENCE</scope>
    <source>
        <strain evidence="9">MADBK_172401_WGS</strain>
        <tissue evidence="9">Digestive gland</tissue>
    </source>
</reference>
<comment type="caution">
    <text evidence="9">The sequence shown here is derived from an EMBL/GenBank/DDBJ whole genome shotgun (WGS) entry which is preliminary data.</text>
</comment>
<accession>A0A8J4YC13</accession>
<sequence length="452" mass="49903">MAPSLAAKKTVLFHLLNFNLLMDLGKDPPGPTNPLTPTIPTPIEQCHQVYGQTMCFSLQPPWVGPSRPVVRPPQAPEEIGTTFSLFTRQNYTVPVPLDPSQLSTILGAPFVPDQPFKVISHGYFSHGAVAWAKTLKGEMLRADDQNVIVVDWSVGAMPPYTQGVANLRLVGAQLAYLIYSLNKYGDVPVSAFHLIGHSLGAHLSGQAATVLRDTYGLQVPRITGLDPAEPYFNDTHPITRLETSDATFVDVIHTDDSPILGFPLSIGMTQPIGHLDFYPNGGSQPGCENGAINCHHTRAITYFTESIRQSCPLIATVCPSYQKFLDGECWGCDSEHPCSRMGLAAVPLPVPQRTSLYLETRARSPHCGYHYRVSLKVSNTSEARQHLGEFAITHIKLQGHKDYSPVMQLSSQSHYYEADTTHRRVILTRDVGKLQTVTLHFEDPTWLLPRFS</sequence>
<feature type="active site" description="Charge relay system" evidence="4">
    <location>
        <position position="226"/>
    </location>
</feature>
<dbReference type="InterPro" id="IPR000734">
    <property type="entry name" value="TAG_lipase"/>
</dbReference>
<keyword evidence="5" id="KW-0479">Metal-binding</keyword>
<dbReference type="Proteomes" id="UP000770661">
    <property type="component" value="Unassembled WGS sequence"/>
</dbReference>
<dbReference type="SUPFAM" id="SSF53474">
    <property type="entry name" value="alpha/beta-Hydrolases"/>
    <property type="match status" value="1"/>
</dbReference>
<dbReference type="GO" id="GO:0016042">
    <property type="term" value="P:lipid catabolic process"/>
    <property type="evidence" value="ECO:0007669"/>
    <property type="project" value="TreeGrafter"/>
</dbReference>
<dbReference type="GO" id="GO:0016298">
    <property type="term" value="F:lipase activity"/>
    <property type="evidence" value="ECO:0007669"/>
    <property type="project" value="InterPro"/>
</dbReference>
<protein>
    <submittedName>
        <fullName evidence="9">Pancreatic lipase-related protein 2</fullName>
    </submittedName>
</protein>
<name>A0A8J4YC13_CHIOP</name>
<evidence type="ECO:0000256" key="1">
    <source>
        <dbReference type="ARBA" id="ARBA00004613"/>
    </source>
</evidence>
<dbReference type="OrthoDB" id="199913at2759"/>
<evidence type="ECO:0000313" key="9">
    <source>
        <dbReference type="EMBL" id="KAG0720506.1"/>
    </source>
</evidence>
<gene>
    <name evidence="9" type="primary">PNLIPRP2_1</name>
    <name evidence="9" type="ORF">GWK47_048345</name>
</gene>
<keyword evidence="5" id="KW-0106">Calcium</keyword>
<keyword evidence="7" id="KW-0732">Signal</keyword>
<dbReference type="PANTHER" id="PTHR11610">
    <property type="entry name" value="LIPASE"/>
    <property type="match status" value="1"/>
</dbReference>
<dbReference type="GO" id="GO:0046872">
    <property type="term" value="F:metal ion binding"/>
    <property type="evidence" value="ECO:0007669"/>
    <property type="project" value="UniProtKB-KW"/>
</dbReference>